<name>A0ABR2HZA4_9PEZI</name>
<sequence length="92" mass="10172">MCSQPLSLRDDDGDGERPSPRALSHVYSNAKAKGPWCNAKMRKASFSSRKKAGWSVVRHVKSHQRATNATNDESPVLCCSEQLSVSESRLQI</sequence>
<keyword evidence="3" id="KW-1185">Reference proteome</keyword>
<accession>A0ABR2HZA4</accession>
<organism evidence="2 3">
    <name type="scientific">Apiospora arundinis</name>
    <dbReference type="NCBI Taxonomy" id="335852"/>
    <lineage>
        <taxon>Eukaryota</taxon>
        <taxon>Fungi</taxon>
        <taxon>Dikarya</taxon>
        <taxon>Ascomycota</taxon>
        <taxon>Pezizomycotina</taxon>
        <taxon>Sordariomycetes</taxon>
        <taxon>Xylariomycetidae</taxon>
        <taxon>Amphisphaeriales</taxon>
        <taxon>Apiosporaceae</taxon>
        <taxon>Apiospora</taxon>
    </lineage>
</organism>
<reference evidence="2 3" key="1">
    <citation type="journal article" date="2024" name="IMA Fungus">
        <title>Apiospora arundinis, a panoply of carbohydrate-active enzymes and secondary metabolites.</title>
        <authorList>
            <person name="Sorensen T."/>
            <person name="Petersen C."/>
            <person name="Muurmann A.T."/>
            <person name="Christiansen J.V."/>
            <person name="Brundto M.L."/>
            <person name="Overgaard C.K."/>
            <person name="Boysen A.T."/>
            <person name="Wollenberg R.D."/>
            <person name="Larsen T.O."/>
            <person name="Sorensen J.L."/>
            <person name="Nielsen K.L."/>
            <person name="Sondergaard T.E."/>
        </authorList>
    </citation>
    <scope>NUCLEOTIDE SEQUENCE [LARGE SCALE GENOMIC DNA]</scope>
    <source>
        <strain evidence="2 3">AAU 773</strain>
    </source>
</reference>
<protein>
    <submittedName>
        <fullName evidence="2">Uncharacterized protein</fullName>
    </submittedName>
</protein>
<comment type="caution">
    <text evidence="2">The sequence shown here is derived from an EMBL/GenBank/DDBJ whole genome shotgun (WGS) entry which is preliminary data.</text>
</comment>
<dbReference type="EMBL" id="JAPCWZ010000007">
    <property type="protein sequence ID" value="KAK8855398.1"/>
    <property type="molecule type" value="Genomic_DNA"/>
</dbReference>
<feature type="region of interest" description="Disordered" evidence="1">
    <location>
        <begin position="1"/>
        <end position="23"/>
    </location>
</feature>
<dbReference type="Proteomes" id="UP001390339">
    <property type="component" value="Unassembled WGS sequence"/>
</dbReference>
<gene>
    <name evidence="2" type="ORF">PGQ11_011310</name>
</gene>
<evidence type="ECO:0000313" key="2">
    <source>
        <dbReference type="EMBL" id="KAK8855398.1"/>
    </source>
</evidence>
<evidence type="ECO:0000313" key="3">
    <source>
        <dbReference type="Proteomes" id="UP001390339"/>
    </source>
</evidence>
<evidence type="ECO:0000256" key="1">
    <source>
        <dbReference type="SAM" id="MobiDB-lite"/>
    </source>
</evidence>
<proteinExistence type="predicted"/>